<evidence type="ECO:0000313" key="3">
    <source>
        <dbReference type="Proteomes" id="UP000225772"/>
    </source>
</evidence>
<accession>A0A219YB78</accession>
<organism evidence="2 3">
    <name type="scientific">Aeromonas phage 51</name>
    <dbReference type="NCBI Taxonomy" id="1932901"/>
    <lineage>
        <taxon>Viruses</taxon>
        <taxon>Duplodnaviria</taxon>
        <taxon>Heunggongvirae</taxon>
        <taxon>Uroviricota</taxon>
        <taxon>Caudoviricetes</taxon>
        <taxon>Popoffvirus</taxon>
        <taxon>Popoffvirus pv56</taxon>
    </lineage>
</organism>
<dbReference type="Proteomes" id="UP000225772">
    <property type="component" value="Segment"/>
</dbReference>
<dbReference type="EMBL" id="KY290953">
    <property type="protein sequence ID" value="APU01248.1"/>
    <property type="molecule type" value="Genomic_DNA"/>
</dbReference>
<evidence type="ECO:0000313" key="2">
    <source>
        <dbReference type="EMBL" id="APU01248.1"/>
    </source>
</evidence>
<evidence type="ECO:0000259" key="1">
    <source>
        <dbReference type="Pfam" id="PF20081"/>
    </source>
</evidence>
<dbReference type="Pfam" id="PF20081">
    <property type="entry name" value="DUF6475"/>
    <property type="match status" value="1"/>
</dbReference>
<name>A0A219YB78_9CAUD</name>
<proteinExistence type="predicted"/>
<sequence length="194" mass="21758">MKNEDKRAFFDLMMAAGEVYGREVTQPMAAIYFSALANVSIEQVQEAMMAHMQNPDSGQFFPKPADLIKQMTGTTKQQDAAIEDRAAIAWACIERDIRRIGSYGTLKLDDKQALATVKAMGGWQSICQTETSKMEWKRKEFIRMYEAFERTPLEALPSSLPGRIEMSEVKRSGPVALNNLALGLAKWKGRNDGE</sequence>
<dbReference type="InterPro" id="IPR045521">
    <property type="entry name" value="DUF6475"/>
</dbReference>
<feature type="domain" description="DUF6475" evidence="1">
    <location>
        <begin position="108"/>
        <end position="172"/>
    </location>
</feature>
<protein>
    <recommendedName>
        <fullName evidence="1">DUF6475 domain-containing protein</fullName>
    </recommendedName>
</protein>
<dbReference type="Gene3D" id="1.10.8.200">
    <property type="entry name" value="Replisome organizer (g39p helicase loader/inhibitor protein)"/>
    <property type="match status" value="1"/>
</dbReference>
<reference evidence="2 3" key="1">
    <citation type="journal article" date="2017" name="Sci. Rep.">
        <title>Characterization and diversity of phages infecting Aeromonas salmonicida subsp. salmonicida.</title>
        <authorList>
            <person name="Vincent A.T."/>
            <person name="Paquet V.E."/>
            <person name="Bernatchez A."/>
            <person name="Tremblay D.M."/>
            <person name="Moineau S."/>
            <person name="Charette S.J."/>
        </authorList>
    </citation>
    <scope>NUCLEOTIDE SEQUENCE [LARGE SCALE GENOMIC DNA]</scope>
</reference>